<dbReference type="InterPro" id="IPR038662">
    <property type="entry name" value="ATP_synth_F0_csu_sf"/>
</dbReference>
<evidence type="ECO:0000256" key="5">
    <source>
        <dbReference type="ARBA" id="ARBA00012949"/>
    </source>
</evidence>
<evidence type="ECO:0000259" key="24">
    <source>
        <dbReference type="PROSITE" id="PS50857"/>
    </source>
</evidence>
<dbReference type="PANTHER" id="PTHR22888">
    <property type="entry name" value="CYTOCHROME C OXIDASE, SUBUNIT II"/>
    <property type="match status" value="1"/>
</dbReference>
<dbReference type="GO" id="GO:0033177">
    <property type="term" value="C:proton-transporting two-sector ATPase complex, proton-transporting domain"/>
    <property type="evidence" value="ECO:0007669"/>
    <property type="project" value="InterPro"/>
</dbReference>
<dbReference type="PROSITE" id="PS50857">
    <property type="entry name" value="COX2_CUA"/>
    <property type="match status" value="1"/>
</dbReference>
<dbReference type="InterPro" id="IPR045187">
    <property type="entry name" value="CcO_II"/>
</dbReference>
<evidence type="ECO:0000256" key="18">
    <source>
        <dbReference type="ARBA" id="ARBA00023128"/>
    </source>
</evidence>
<evidence type="ECO:0000256" key="12">
    <source>
        <dbReference type="ARBA" id="ARBA00022967"/>
    </source>
</evidence>
<dbReference type="EC" id="7.1.1.9" evidence="5"/>
<dbReference type="Pfam" id="PF00116">
    <property type="entry name" value="COX2"/>
    <property type="match status" value="1"/>
</dbReference>
<keyword evidence="14 23" id="KW-1133">Transmembrane helix</keyword>
<dbReference type="InterPro" id="IPR008972">
    <property type="entry name" value="Cupredoxin"/>
</dbReference>
<dbReference type="CDD" id="cd18182">
    <property type="entry name" value="ATP-synt_Fo_c_ATP5G3"/>
    <property type="match status" value="1"/>
</dbReference>
<feature type="transmembrane region" description="Helical" evidence="23">
    <location>
        <begin position="238"/>
        <end position="258"/>
    </location>
</feature>
<dbReference type="InterPro" id="IPR039428">
    <property type="entry name" value="NUOK/Mnh_C1-like"/>
</dbReference>
<evidence type="ECO:0000256" key="8">
    <source>
        <dbReference type="ARBA" id="ARBA00022547"/>
    </source>
</evidence>
<feature type="domain" description="Cytochrome oxidase subunit II copper A binding" evidence="24">
    <location>
        <begin position="64"/>
        <end position="233"/>
    </location>
</feature>
<keyword evidence="8" id="KW-0138">CF(0)</keyword>
<evidence type="ECO:0000256" key="4">
    <source>
        <dbReference type="ARBA" id="ARBA00007866"/>
    </source>
</evidence>
<dbReference type="PANTHER" id="PTHR22888:SF9">
    <property type="entry name" value="CYTOCHROME C OXIDASE SUBUNIT 2"/>
    <property type="match status" value="1"/>
</dbReference>
<comment type="similarity">
    <text evidence="3">Belongs to the ATPase C chain family.</text>
</comment>
<dbReference type="GO" id="GO:0016651">
    <property type="term" value="F:oxidoreductase activity, acting on NAD(P)H"/>
    <property type="evidence" value="ECO:0007669"/>
    <property type="project" value="InterPro"/>
</dbReference>
<evidence type="ECO:0000256" key="21">
    <source>
        <dbReference type="ARBA" id="ARBA00031389"/>
    </source>
</evidence>
<dbReference type="InterPro" id="IPR001133">
    <property type="entry name" value="NADH_UbQ_OxRdtase_chain4L/K"/>
</dbReference>
<dbReference type="PROSITE" id="PS51257">
    <property type="entry name" value="PROKAR_LIPOPROTEIN"/>
    <property type="match status" value="1"/>
</dbReference>
<proteinExistence type="inferred from homology"/>
<organism evidence="25 26">
    <name type="scientific">Diversispora epigaea</name>
    <dbReference type="NCBI Taxonomy" id="1348612"/>
    <lineage>
        <taxon>Eukaryota</taxon>
        <taxon>Fungi</taxon>
        <taxon>Fungi incertae sedis</taxon>
        <taxon>Mucoromycota</taxon>
        <taxon>Glomeromycotina</taxon>
        <taxon>Glomeromycetes</taxon>
        <taxon>Diversisporales</taxon>
        <taxon>Diversisporaceae</taxon>
        <taxon>Diversispora</taxon>
    </lineage>
</organism>
<dbReference type="STRING" id="1348612.A0A397G161"/>
<protein>
    <recommendedName>
        <fullName evidence="6">ATP synthase subunit 9, mitochondrial</fullName>
        <ecNumber evidence="5">7.1.1.9</ecNumber>
    </recommendedName>
    <alternativeName>
        <fullName evidence="21">Cytochrome c oxidase polypeptide II</fullName>
    </alternativeName>
    <alternativeName>
        <fullName evidence="20">Lipid-binding protein</fullName>
    </alternativeName>
</protein>
<accession>A0A397G161</accession>
<reference evidence="25 26" key="1">
    <citation type="submission" date="2018-08" db="EMBL/GenBank/DDBJ databases">
        <title>Genome and evolution of the arbuscular mycorrhizal fungus Diversispora epigaea (formerly Glomus versiforme) and its bacterial endosymbionts.</title>
        <authorList>
            <person name="Sun X."/>
            <person name="Fei Z."/>
            <person name="Harrison M."/>
        </authorList>
    </citation>
    <scope>NUCLEOTIDE SEQUENCE [LARGE SCALE GENOMIC DNA]</scope>
    <source>
        <strain evidence="25 26">IT104</strain>
    </source>
</reference>
<dbReference type="SUPFAM" id="SSF49503">
    <property type="entry name" value="Cupredoxins"/>
    <property type="match status" value="1"/>
</dbReference>
<dbReference type="Gene3D" id="1.10.287.90">
    <property type="match status" value="1"/>
</dbReference>
<keyword evidence="18" id="KW-0496">Mitochondrion</keyword>
<comment type="cofactor">
    <cofactor evidence="1">
        <name>Cu cation</name>
        <dbReference type="ChEBI" id="CHEBI:23378"/>
    </cofactor>
</comment>
<dbReference type="GO" id="GO:0008289">
    <property type="term" value="F:lipid binding"/>
    <property type="evidence" value="ECO:0007669"/>
    <property type="project" value="UniProtKB-KW"/>
</dbReference>
<dbReference type="PRINTS" id="PR01166">
    <property type="entry name" value="CYCOXIDASEII"/>
</dbReference>
<keyword evidence="12" id="KW-1278">Translocase</keyword>
<evidence type="ECO:0000256" key="6">
    <source>
        <dbReference type="ARBA" id="ARBA00019317"/>
    </source>
</evidence>
<dbReference type="GO" id="GO:0005743">
    <property type="term" value="C:mitochondrial inner membrane"/>
    <property type="evidence" value="ECO:0007669"/>
    <property type="project" value="UniProtKB-SubCell"/>
</dbReference>
<feature type="transmembrane region" description="Helical" evidence="23">
    <location>
        <begin position="12"/>
        <end position="36"/>
    </location>
</feature>
<dbReference type="Gene3D" id="1.20.20.10">
    <property type="entry name" value="F1F0 ATP synthase subunit C"/>
    <property type="match status" value="1"/>
</dbReference>
<comment type="similarity">
    <text evidence="4">Belongs to the cytochrome c oxidase subunit 2 family.</text>
</comment>
<comment type="catalytic activity">
    <reaction evidence="22">
        <text>4 Fe(II)-[cytochrome c] + O2 + 8 H(+)(in) = 4 Fe(III)-[cytochrome c] + 2 H2O + 4 H(+)(out)</text>
        <dbReference type="Rhea" id="RHEA:11436"/>
        <dbReference type="Rhea" id="RHEA-COMP:10350"/>
        <dbReference type="Rhea" id="RHEA-COMP:14399"/>
        <dbReference type="ChEBI" id="CHEBI:15377"/>
        <dbReference type="ChEBI" id="CHEBI:15378"/>
        <dbReference type="ChEBI" id="CHEBI:15379"/>
        <dbReference type="ChEBI" id="CHEBI:29033"/>
        <dbReference type="ChEBI" id="CHEBI:29034"/>
        <dbReference type="EC" id="7.1.1.9"/>
    </reaction>
    <physiologicalReaction direction="left-to-right" evidence="22">
        <dbReference type="Rhea" id="RHEA:11437"/>
    </physiologicalReaction>
</comment>
<evidence type="ECO:0000313" key="25">
    <source>
        <dbReference type="EMBL" id="RHZ43554.1"/>
    </source>
</evidence>
<evidence type="ECO:0000256" key="2">
    <source>
        <dbReference type="ARBA" id="ARBA00004225"/>
    </source>
</evidence>
<dbReference type="AlphaFoldDB" id="A0A397G161"/>
<dbReference type="PROSITE" id="PS00605">
    <property type="entry name" value="ATPASE_C"/>
    <property type="match status" value="1"/>
</dbReference>
<dbReference type="FunFam" id="1.10.287.3510:FF:000004">
    <property type="entry name" value="NADH-ubiquinone oxidoreductase chain 4L"/>
    <property type="match status" value="1"/>
</dbReference>
<dbReference type="Pfam" id="PF00137">
    <property type="entry name" value="ATP-synt_C"/>
    <property type="match status" value="1"/>
</dbReference>
<feature type="transmembrane region" description="Helical" evidence="23">
    <location>
        <begin position="214"/>
        <end position="232"/>
    </location>
</feature>
<dbReference type="FunFam" id="1.20.20.10:FF:000003">
    <property type="entry name" value="Atp synthase f complex subunit mitochondrial"/>
    <property type="match status" value="1"/>
</dbReference>
<keyword evidence="17" id="KW-0446">Lipid-binding</keyword>
<evidence type="ECO:0000256" key="22">
    <source>
        <dbReference type="ARBA" id="ARBA00049512"/>
    </source>
</evidence>
<evidence type="ECO:0000256" key="13">
    <source>
        <dbReference type="ARBA" id="ARBA00022982"/>
    </source>
</evidence>
<keyword evidence="16" id="KW-0406">Ion transport</keyword>
<evidence type="ECO:0000256" key="17">
    <source>
        <dbReference type="ARBA" id="ARBA00023121"/>
    </source>
</evidence>
<evidence type="ECO:0000256" key="9">
    <source>
        <dbReference type="ARBA" id="ARBA00022692"/>
    </source>
</evidence>
<dbReference type="InterPro" id="IPR002429">
    <property type="entry name" value="CcO_II-like_C"/>
</dbReference>
<keyword evidence="26" id="KW-1185">Reference proteome</keyword>
<dbReference type="InterPro" id="IPR020537">
    <property type="entry name" value="ATP_synth_F0_csu_DDCD_BS"/>
</dbReference>
<dbReference type="InterPro" id="IPR002379">
    <property type="entry name" value="ATPase_proteolipid_c-like_dom"/>
</dbReference>
<dbReference type="OrthoDB" id="539285at2759"/>
<keyword evidence="15" id="KW-0186">Copper</keyword>
<evidence type="ECO:0000256" key="19">
    <source>
        <dbReference type="ARBA" id="ARBA00023136"/>
    </source>
</evidence>
<keyword evidence="9 23" id="KW-0812">Transmembrane</keyword>
<evidence type="ECO:0000256" key="16">
    <source>
        <dbReference type="ARBA" id="ARBA00023065"/>
    </source>
</evidence>
<comment type="subcellular location">
    <subcellularLocation>
        <location evidence="2">Mitochondrion membrane</location>
        <topology evidence="2">Multi-pass membrane protein</topology>
    </subcellularLocation>
</comment>
<dbReference type="GO" id="GO:0045259">
    <property type="term" value="C:proton-transporting ATP synthase complex"/>
    <property type="evidence" value="ECO:0007669"/>
    <property type="project" value="UniProtKB-KW"/>
</dbReference>
<evidence type="ECO:0000313" key="26">
    <source>
        <dbReference type="Proteomes" id="UP000266861"/>
    </source>
</evidence>
<dbReference type="SUPFAM" id="SSF81464">
    <property type="entry name" value="Cytochrome c oxidase subunit II-like, transmembrane region"/>
    <property type="match status" value="1"/>
</dbReference>
<evidence type="ECO:0000256" key="20">
    <source>
        <dbReference type="ARBA" id="ARBA00030961"/>
    </source>
</evidence>
<feature type="transmembrane region" description="Helical" evidence="23">
    <location>
        <begin position="270"/>
        <end position="293"/>
    </location>
</feature>
<gene>
    <name evidence="25" type="ORF">Glove_1032g2</name>
</gene>
<keyword evidence="11" id="KW-0375">Hydrogen ion transport</keyword>
<evidence type="ECO:0000256" key="7">
    <source>
        <dbReference type="ARBA" id="ARBA00022448"/>
    </source>
</evidence>
<keyword evidence="13" id="KW-0249">Electron transport</keyword>
<dbReference type="GO" id="GO:0005507">
    <property type="term" value="F:copper ion binding"/>
    <property type="evidence" value="ECO:0007669"/>
    <property type="project" value="InterPro"/>
</dbReference>
<dbReference type="Proteomes" id="UP000266861">
    <property type="component" value="Unassembled WGS sequence"/>
</dbReference>
<dbReference type="GO" id="GO:0004129">
    <property type="term" value="F:cytochrome-c oxidase activity"/>
    <property type="evidence" value="ECO:0007669"/>
    <property type="project" value="UniProtKB-EC"/>
</dbReference>
<evidence type="ECO:0000256" key="14">
    <source>
        <dbReference type="ARBA" id="ARBA00022989"/>
    </source>
</evidence>
<evidence type="ECO:0000256" key="23">
    <source>
        <dbReference type="SAM" id="Phobius"/>
    </source>
</evidence>
<comment type="caution">
    <text evidence="25">The sequence shown here is derived from an EMBL/GenBank/DDBJ whole genome shotgun (WGS) entry which is preliminary data.</text>
</comment>
<dbReference type="HAMAP" id="MF_01396">
    <property type="entry name" value="ATP_synth_c_bact"/>
    <property type="match status" value="1"/>
</dbReference>
<dbReference type="InterPro" id="IPR000454">
    <property type="entry name" value="ATP_synth_F0_csu"/>
</dbReference>
<dbReference type="Pfam" id="PF00420">
    <property type="entry name" value="Oxidored_q2"/>
    <property type="match status" value="1"/>
</dbReference>
<feature type="transmembrane region" description="Helical" evidence="23">
    <location>
        <begin position="48"/>
        <end position="72"/>
    </location>
</feature>
<dbReference type="GO" id="GO:0015986">
    <property type="term" value="P:proton motive force-driven ATP synthesis"/>
    <property type="evidence" value="ECO:0007669"/>
    <property type="project" value="InterPro"/>
</dbReference>
<dbReference type="SUPFAM" id="SSF81333">
    <property type="entry name" value="F1F0 ATP synthase subunit C"/>
    <property type="match status" value="1"/>
</dbReference>
<dbReference type="NCBIfam" id="NF004320">
    <property type="entry name" value="PRK05715.1-2"/>
    <property type="match status" value="1"/>
</dbReference>
<evidence type="ECO:0000256" key="11">
    <source>
        <dbReference type="ARBA" id="ARBA00022781"/>
    </source>
</evidence>
<dbReference type="InterPro" id="IPR035921">
    <property type="entry name" value="F/V-ATP_Csub_sf"/>
</dbReference>
<keyword evidence="10" id="KW-0479">Metal-binding</keyword>
<evidence type="ECO:0000256" key="3">
    <source>
        <dbReference type="ARBA" id="ARBA00006704"/>
    </source>
</evidence>
<dbReference type="Gene3D" id="2.60.40.420">
    <property type="entry name" value="Cupredoxins - blue copper proteins"/>
    <property type="match status" value="1"/>
</dbReference>
<dbReference type="Gene3D" id="1.10.287.3510">
    <property type="match status" value="1"/>
</dbReference>
<evidence type="ECO:0000256" key="15">
    <source>
        <dbReference type="ARBA" id="ARBA00023008"/>
    </source>
</evidence>
<dbReference type="InterPro" id="IPR001505">
    <property type="entry name" value="Copper_CuA"/>
</dbReference>
<dbReference type="EMBL" id="PQFF01000656">
    <property type="protein sequence ID" value="RHZ43554.1"/>
    <property type="molecule type" value="Genomic_DNA"/>
</dbReference>
<keyword evidence="7" id="KW-0813">Transport</keyword>
<keyword evidence="19 23" id="KW-0472">Membrane</keyword>
<evidence type="ECO:0000256" key="10">
    <source>
        <dbReference type="ARBA" id="ARBA00022723"/>
    </source>
</evidence>
<sequence length="304" mass="32996">MLESSKLIGAGLATVGLAGAGVGIGVVFGCLILGVARNPSLKNQLFSYSILGFAFSEATALFALMMALLLLLDAPTPWGVYFQDSASPQMEGLVELHDSIMFYLVLILFTVDFLDSSDELIEFDSYIVPDSDLEEGGLRMLEVDNRVIVPESTNIRFIVTSGDVIHSYACPALGIKCDAYPGRLNQFSTYINREGVFYGQCSEICGILHSSMPIGKGLTLVLFLIGILGFIFNRKNIILMLISIEIMLLSITFLILVSSLNLDDIIGQTYAVYIIVIAGAESAIGLAILVAFYRLRGSIAIEYQ</sequence>
<feature type="transmembrane region" description="Helical" evidence="23">
    <location>
        <begin position="92"/>
        <end position="114"/>
    </location>
</feature>
<dbReference type="InterPro" id="IPR036257">
    <property type="entry name" value="Cyt_c_oxidase_su2_TM_sf"/>
</dbReference>
<dbReference type="GO" id="GO:0042773">
    <property type="term" value="P:ATP synthesis coupled electron transport"/>
    <property type="evidence" value="ECO:0007669"/>
    <property type="project" value="InterPro"/>
</dbReference>
<evidence type="ECO:0000256" key="1">
    <source>
        <dbReference type="ARBA" id="ARBA00001935"/>
    </source>
</evidence>
<dbReference type="PROSITE" id="PS00078">
    <property type="entry name" value="COX2"/>
    <property type="match status" value="1"/>
</dbReference>
<dbReference type="HAMAP" id="MF_01456">
    <property type="entry name" value="NDH1_NuoK"/>
    <property type="match status" value="1"/>
</dbReference>
<name>A0A397G161_9GLOM</name>